<evidence type="ECO:0000256" key="1">
    <source>
        <dbReference type="SAM" id="MobiDB-lite"/>
    </source>
</evidence>
<evidence type="ECO:0000259" key="2">
    <source>
        <dbReference type="Pfam" id="PF04825"/>
    </source>
</evidence>
<dbReference type="Proteomes" id="UP000092321">
    <property type="component" value="Unassembled WGS sequence"/>
</dbReference>
<dbReference type="OrthoDB" id="10071381at2759"/>
<protein>
    <recommendedName>
        <fullName evidence="2">Rad21/Rec8-like protein N-terminal domain-containing protein</fullName>
    </recommendedName>
</protein>
<keyword evidence="4" id="KW-1185">Reference proteome</keyword>
<feature type="domain" description="Rad21/Rec8-like protein N-terminal" evidence="2">
    <location>
        <begin position="31"/>
        <end position="103"/>
    </location>
</feature>
<organism evidence="3 4">
    <name type="scientific">Hanseniaspora valbyensis NRRL Y-1626</name>
    <dbReference type="NCBI Taxonomy" id="766949"/>
    <lineage>
        <taxon>Eukaryota</taxon>
        <taxon>Fungi</taxon>
        <taxon>Dikarya</taxon>
        <taxon>Ascomycota</taxon>
        <taxon>Saccharomycotina</taxon>
        <taxon>Saccharomycetes</taxon>
        <taxon>Saccharomycodales</taxon>
        <taxon>Saccharomycodaceae</taxon>
        <taxon>Hanseniaspora</taxon>
    </lineage>
</organism>
<dbReference type="AlphaFoldDB" id="A0A1B7T9D5"/>
<feature type="region of interest" description="Disordered" evidence="1">
    <location>
        <begin position="249"/>
        <end position="269"/>
    </location>
</feature>
<sequence length="539" mass="60859">MSSSIINNTSLISSATSNNSLAELNSLNFGSSKNQKQIINKTYIPELIETIINSNREYFDLKDNSVYLSNIIKIYQFKTKVLLEDVTGTILHLRNLFKSTNSSLVKNKVALSVAEATCKDVNRITALKTGNLTKYLSNKTTLKLNKSNLVKDTLDTFSLFQYGDIDSLDENLNGNIGVEIGRKFDNNTQESSNNDFSIGDIELGRGIDGEEYGDISGINSLNSESNGNDPLMHDDGFGFHNDMDAFEENHGEEEEDGEDGDFSLEQPRALGDENNNELMDMDLEIDDMQLNLNTPPDSPRGKISFNLPQKNRFVRNYNLQPVIVENTTEIPKRVFEKNLKTSSSPFNIPRNTTNKANKRFLEQLYSTYELQTLSLVSLRKKKQRMGNENLEHSSFANDNNGFEEGNNFNDDDGFDFGNENAADVSLGLDEENPNLMTHETIEQENDLQLMDTNSEKTFNSVSSYLTSATPEMRAQREKDHIQQDLILSKTKTRTNFNDLFVDENMNKKDISQLFLQVLNLSSESKIIVEQIGTEIFVSQ</sequence>
<dbReference type="Pfam" id="PF04825">
    <property type="entry name" value="Rad21_Rec8_N"/>
    <property type="match status" value="1"/>
</dbReference>
<gene>
    <name evidence="3" type="ORF">HANVADRAFT_3869</name>
</gene>
<accession>A0A1B7T9D5</accession>
<name>A0A1B7T9D5_9ASCO</name>
<evidence type="ECO:0000313" key="3">
    <source>
        <dbReference type="EMBL" id="OBA25325.1"/>
    </source>
</evidence>
<dbReference type="EMBL" id="LXPE01000143">
    <property type="protein sequence ID" value="OBA25325.1"/>
    <property type="molecule type" value="Genomic_DNA"/>
</dbReference>
<dbReference type="InterPro" id="IPR006910">
    <property type="entry name" value="Rad21_Rec8_N"/>
</dbReference>
<evidence type="ECO:0000313" key="4">
    <source>
        <dbReference type="Proteomes" id="UP000092321"/>
    </source>
</evidence>
<proteinExistence type="predicted"/>
<feature type="compositionally biased region" description="Acidic residues" evidence="1">
    <location>
        <begin position="250"/>
        <end position="262"/>
    </location>
</feature>
<reference evidence="4" key="1">
    <citation type="journal article" date="2016" name="Proc. Natl. Acad. Sci. U.S.A.">
        <title>Comparative genomics of biotechnologically important yeasts.</title>
        <authorList>
            <person name="Riley R."/>
            <person name="Haridas S."/>
            <person name="Wolfe K.H."/>
            <person name="Lopes M.R."/>
            <person name="Hittinger C.T."/>
            <person name="Goeker M."/>
            <person name="Salamov A.A."/>
            <person name="Wisecaver J.H."/>
            <person name="Long T.M."/>
            <person name="Calvey C.H."/>
            <person name="Aerts A.L."/>
            <person name="Barry K.W."/>
            <person name="Choi C."/>
            <person name="Clum A."/>
            <person name="Coughlan A.Y."/>
            <person name="Deshpande S."/>
            <person name="Douglass A.P."/>
            <person name="Hanson S.J."/>
            <person name="Klenk H.-P."/>
            <person name="LaButti K.M."/>
            <person name="Lapidus A."/>
            <person name="Lindquist E.A."/>
            <person name="Lipzen A.M."/>
            <person name="Meier-Kolthoff J.P."/>
            <person name="Ohm R.A."/>
            <person name="Otillar R.P."/>
            <person name="Pangilinan J.L."/>
            <person name="Peng Y."/>
            <person name="Rokas A."/>
            <person name="Rosa C.A."/>
            <person name="Scheuner C."/>
            <person name="Sibirny A.A."/>
            <person name="Slot J.C."/>
            <person name="Stielow J.B."/>
            <person name="Sun H."/>
            <person name="Kurtzman C.P."/>
            <person name="Blackwell M."/>
            <person name="Grigoriev I.V."/>
            <person name="Jeffries T.W."/>
        </authorList>
    </citation>
    <scope>NUCLEOTIDE SEQUENCE [LARGE SCALE GENOMIC DNA]</scope>
    <source>
        <strain evidence="4">NRRL Y-1626</strain>
    </source>
</reference>
<comment type="caution">
    <text evidence="3">The sequence shown here is derived from an EMBL/GenBank/DDBJ whole genome shotgun (WGS) entry which is preliminary data.</text>
</comment>